<evidence type="ECO:0000313" key="2">
    <source>
        <dbReference type="EMBL" id="CVK17143.1"/>
    </source>
</evidence>
<evidence type="ECO:0000259" key="1">
    <source>
        <dbReference type="Pfam" id="PF18451"/>
    </source>
</evidence>
<sequence length="980" mass="114522">MKINFKNILSRFQATHTEHEKTVRQLVNAIKNQRSLYKKEIREWKKSRMSALSTQNPRRNSLIDLFEDILGDAFIYGISDTRKLRISNKGFVIVNKNGEIDYEKTKLLKKQWFNQFIKYAVESVYFGYSLIYPKELDKNGYIKKIALIPRQNIIPEKEIILKDMADQQGIKFRDTELNKWLIWINYEDFLGLLDKAAPLWIFKKHSWQNWDEFEEMFGIPIRTAKTSIQDKRVQAEIDKWLKDLGSSQWGRFPEGVEIDIKESTSRDSFNVFNEKRKAANEELSILLEGNAETAKDTGSRAKADSIIDSTQRLIELDDELRVQYIVNDDLLPLLQGLGYPFEEGDEFQWNYNEQTSPKERLDIFKGVKELGYKVKKEQIETELDVGIIGEYDTNNSPEPTNEPPKSSYMGFNMPHAHVNVHGAENHRVIQDIKAELTPQEEDFLRQFYEDPQSVNWNNKDFIHTHEKLLEALKEGWGNIDFDFESTDHLTMELFQANIHRFGMDKTLSEILQLNEILKTSKDFSEFRERVKRMFANYKEIWLRAEWDHAWAVAQMGAKYVEMMRDIDIAPYWRFVAMLDEGTTLVCSSLDNIVFDKRDKKASVFLPPLHFNCRSDAEDVPATYTGKISSFSDAVTADPEGYERMKRQGFDVNWGEAQEVFNATQNYLTKAGISSINPEMFDFSAFDLKPFGFISPKSSWPEKSLNIYQLTDRGGNIRITDAQDMPAWVQKSYFDRLDSRMQKAAVDILENADEIYWFEAGGIHYKRYIKYYKGSTLEALVHFDRQNKATLQSLQIITNPDSYRKGLLIYTPEQKLSQRIKKYEEYGKDYVKKGINKQTGAYIVYHKSHNISELNQNLFTSKILKEAGFTVELLPVSALKSPDAKINGIPWEFKLLTHFKNLFNTIKRELKQGSKQNKNVLLHINGNNYNKQDIIRALQAEIKNDTGRRIHFVGLLFNNNKFYVFSRKQIESREFERILKK</sequence>
<dbReference type="EMBL" id="FCOR01000017">
    <property type="protein sequence ID" value="CVK17143.1"/>
    <property type="molecule type" value="Genomic_DNA"/>
</dbReference>
<proteinExistence type="predicted"/>
<organism evidence="2 3">
    <name type="scientific">Apibacter mensalis</name>
    <dbReference type="NCBI Taxonomy" id="1586267"/>
    <lineage>
        <taxon>Bacteria</taxon>
        <taxon>Pseudomonadati</taxon>
        <taxon>Bacteroidota</taxon>
        <taxon>Flavobacteriia</taxon>
        <taxon>Flavobacteriales</taxon>
        <taxon>Weeksellaceae</taxon>
        <taxon>Apibacter</taxon>
    </lineage>
</organism>
<dbReference type="Pfam" id="PF06074">
    <property type="entry name" value="Portal_Mu"/>
    <property type="match status" value="1"/>
</dbReference>
<dbReference type="Gene3D" id="3.40.1350.120">
    <property type="match status" value="1"/>
</dbReference>
<keyword evidence="3" id="KW-1185">Reference proteome</keyword>
<dbReference type="OrthoDB" id="9797300at2"/>
<feature type="domain" description="tRNA nuclease CdiA C-terminal" evidence="1">
    <location>
        <begin position="879"/>
        <end position="960"/>
    </location>
</feature>
<dbReference type="RefSeq" id="WP_055426311.1">
    <property type="nucleotide sequence ID" value="NZ_FCOR01000017.1"/>
</dbReference>
<name>A0A0X3ASE7_9FLAO</name>
<gene>
    <name evidence="2" type="ORF">Ga0061079_11711</name>
</gene>
<reference evidence="2 3" key="1">
    <citation type="submission" date="2016-01" db="EMBL/GenBank/DDBJ databases">
        <authorList>
            <person name="McClelland M."/>
            <person name="Jain A."/>
            <person name="Saraogi P."/>
            <person name="Mendelson R."/>
            <person name="Westerman R."/>
            <person name="SanMiguel P."/>
            <person name="Csonka L."/>
        </authorList>
    </citation>
    <scope>NUCLEOTIDE SEQUENCE [LARGE SCALE GENOMIC DNA]</scope>
    <source>
        <strain evidence="2 3">R-53146</strain>
    </source>
</reference>
<accession>A0A0X3ASE7</accession>
<dbReference type="Pfam" id="PF18451">
    <property type="entry name" value="CdiA_C"/>
    <property type="match status" value="1"/>
</dbReference>
<evidence type="ECO:0000313" key="3">
    <source>
        <dbReference type="Proteomes" id="UP000182761"/>
    </source>
</evidence>
<dbReference type="AlphaFoldDB" id="A0A0X3ASE7"/>
<dbReference type="STRING" id="1586267.GCA_001418685_02009"/>
<protein>
    <submittedName>
        <fullName evidence="2">Phage Mu protein F like protein</fullName>
    </submittedName>
</protein>
<dbReference type="InterPro" id="IPR009279">
    <property type="entry name" value="Portal_Mu"/>
</dbReference>
<dbReference type="InterPro" id="IPR040559">
    <property type="entry name" value="CdiA_C"/>
</dbReference>
<dbReference type="Proteomes" id="UP000182761">
    <property type="component" value="Unassembled WGS sequence"/>
</dbReference>